<accession>A0A1H7HAG9</accession>
<dbReference type="PANTHER" id="PTHR43280">
    <property type="entry name" value="ARAC-FAMILY TRANSCRIPTIONAL REGULATOR"/>
    <property type="match status" value="1"/>
</dbReference>
<evidence type="ECO:0000256" key="3">
    <source>
        <dbReference type="ARBA" id="ARBA00023163"/>
    </source>
</evidence>
<organism evidence="5 6">
    <name type="scientific">Aquimarina amphilecti</name>
    <dbReference type="NCBI Taxonomy" id="1038014"/>
    <lineage>
        <taxon>Bacteria</taxon>
        <taxon>Pseudomonadati</taxon>
        <taxon>Bacteroidota</taxon>
        <taxon>Flavobacteriia</taxon>
        <taxon>Flavobacteriales</taxon>
        <taxon>Flavobacteriaceae</taxon>
        <taxon>Aquimarina</taxon>
    </lineage>
</organism>
<gene>
    <name evidence="5" type="ORF">SAMN04487910_0584</name>
</gene>
<dbReference type="OrthoDB" id="636258at2"/>
<keyword evidence="2 5" id="KW-0238">DNA-binding</keyword>
<dbReference type="GO" id="GO:0003700">
    <property type="term" value="F:DNA-binding transcription factor activity"/>
    <property type="evidence" value="ECO:0007669"/>
    <property type="project" value="InterPro"/>
</dbReference>
<dbReference type="Pfam" id="PF02311">
    <property type="entry name" value="AraC_binding"/>
    <property type="match status" value="1"/>
</dbReference>
<evidence type="ECO:0000259" key="4">
    <source>
        <dbReference type="PROSITE" id="PS01124"/>
    </source>
</evidence>
<dbReference type="Proteomes" id="UP000198521">
    <property type="component" value="Unassembled WGS sequence"/>
</dbReference>
<dbReference type="InterPro" id="IPR037923">
    <property type="entry name" value="HTH-like"/>
</dbReference>
<dbReference type="InterPro" id="IPR009057">
    <property type="entry name" value="Homeodomain-like_sf"/>
</dbReference>
<dbReference type="InterPro" id="IPR018060">
    <property type="entry name" value="HTH_AraC"/>
</dbReference>
<evidence type="ECO:0000256" key="2">
    <source>
        <dbReference type="ARBA" id="ARBA00023125"/>
    </source>
</evidence>
<dbReference type="SMART" id="SM00342">
    <property type="entry name" value="HTH_ARAC"/>
    <property type="match status" value="1"/>
</dbReference>
<dbReference type="PROSITE" id="PS01124">
    <property type="entry name" value="HTH_ARAC_FAMILY_2"/>
    <property type="match status" value="1"/>
</dbReference>
<feature type="domain" description="HTH araC/xylS-type" evidence="4">
    <location>
        <begin position="179"/>
        <end position="279"/>
    </location>
</feature>
<proteinExistence type="predicted"/>
<dbReference type="STRING" id="1038014.SAMN04487910_0584"/>
<reference evidence="6" key="1">
    <citation type="submission" date="2016-10" db="EMBL/GenBank/DDBJ databases">
        <authorList>
            <person name="Varghese N."/>
            <person name="Submissions S."/>
        </authorList>
    </citation>
    <scope>NUCLEOTIDE SEQUENCE [LARGE SCALE GENOMIC DNA]</scope>
    <source>
        <strain evidence="6">DSM 25232 / NCIMB 14723 / 92V</strain>
    </source>
</reference>
<keyword evidence="6" id="KW-1185">Reference proteome</keyword>
<evidence type="ECO:0000256" key="1">
    <source>
        <dbReference type="ARBA" id="ARBA00023015"/>
    </source>
</evidence>
<evidence type="ECO:0000313" key="6">
    <source>
        <dbReference type="Proteomes" id="UP000198521"/>
    </source>
</evidence>
<keyword evidence="3" id="KW-0804">Transcription</keyword>
<dbReference type="PANTHER" id="PTHR43280:SF28">
    <property type="entry name" value="HTH-TYPE TRANSCRIPTIONAL ACTIVATOR RHAS"/>
    <property type="match status" value="1"/>
</dbReference>
<dbReference type="RefSeq" id="WP_091405282.1">
    <property type="nucleotide sequence ID" value="NZ_FOAB01000001.1"/>
</dbReference>
<evidence type="ECO:0000313" key="5">
    <source>
        <dbReference type="EMBL" id="SEK46312.1"/>
    </source>
</evidence>
<dbReference type="SUPFAM" id="SSF46689">
    <property type="entry name" value="Homeodomain-like"/>
    <property type="match status" value="1"/>
</dbReference>
<name>A0A1H7HAG9_AQUAM</name>
<dbReference type="Pfam" id="PF12833">
    <property type="entry name" value="HTH_18"/>
    <property type="match status" value="1"/>
</dbReference>
<dbReference type="EMBL" id="FOAB01000001">
    <property type="protein sequence ID" value="SEK46312.1"/>
    <property type="molecule type" value="Genomic_DNA"/>
</dbReference>
<dbReference type="AlphaFoldDB" id="A0A1H7HAG9"/>
<keyword evidence="1" id="KW-0805">Transcription regulation</keyword>
<sequence length="284" mass="33140">MARTIFENIVIQRFEEATLLAFCQYTPIRFFEILYIEKGSGTIIINNHRVKYSGNQLFVLIPNDQYSLEIETPTTITAIKFLYSFFNNALIDENLSERKEWFKRIETIFHSADRTSHLNLQFKTDESSLHALFTVLCNEYNEENLKNEIVLKSTLLTILHIISRNVNYVSSKTSSSKIQDIINYIHYNIHHSEKLTTTELANQFHISENYISQYFKSKMNIGLKKYILNYKLKLAETRLKYTDSTITEIAQELGFTDSSHLDKTFLAYKGITTKAYQNSLKTTS</sequence>
<dbReference type="GO" id="GO:0043565">
    <property type="term" value="F:sequence-specific DNA binding"/>
    <property type="evidence" value="ECO:0007669"/>
    <property type="project" value="InterPro"/>
</dbReference>
<dbReference type="InterPro" id="IPR003313">
    <property type="entry name" value="AraC-bd"/>
</dbReference>
<dbReference type="SUPFAM" id="SSF51215">
    <property type="entry name" value="Regulatory protein AraC"/>
    <property type="match status" value="1"/>
</dbReference>
<protein>
    <submittedName>
        <fullName evidence="5">AraC-type DNA-binding protein</fullName>
    </submittedName>
</protein>
<dbReference type="Gene3D" id="1.10.10.60">
    <property type="entry name" value="Homeodomain-like"/>
    <property type="match status" value="2"/>
</dbReference>